<evidence type="ECO:0000256" key="1">
    <source>
        <dbReference type="ARBA" id="ARBA00001946"/>
    </source>
</evidence>
<dbReference type="GO" id="GO:0006564">
    <property type="term" value="P:L-serine biosynthetic process"/>
    <property type="evidence" value="ECO:0007669"/>
    <property type="project" value="UniProtKB-KW"/>
</dbReference>
<comment type="cofactor">
    <cofactor evidence="1">
        <name>Mg(2+)</name>
        <dbReference type="ChEBI" id="CHEBI:18420"/>
    </cofactor>
</comment>
<dbReference type="EC" id="3.1.3.3" evidence="3"/>
<evidence type="ECO:0000256" key="6">
    <source>
        <dbReference type="ARBA" id="ARBA00022801"/>
    </source>
</evidence>
<dbReference type="InterPro" id="IPR036412">
    <property type="entry name" value="HAD-like_sf"/>
</dbReference>
<dbReference type="NCBIfam" id="TIGR01491">
    <property type="entry name" value="HAD-SF-IB-PSPlk"/>
    <property type="match status" value="1"/>
</dbReference>
<evidence type="ECO:0000313" key="9">
    <source>
        <dbReference type="EMBL" id="KQB35008.1"/>
    </source>
</evidence>
<keyword evidence="8" id="KW-0718">Serine biosynthesis</keyword>
<keyword evidence="5" id="KW-0479">Metal-binding</keyword>
<evidence type="ECO:0000313" key="10">
    <source>
        <dbReference type="Proteomes" id="UP000050301"/>
    </source>
</evidence>
<dbReference type="PANTHER" id="PTHR43344">
    <property type="entry name" value="PHOSPHOSERINE PHOSPHATASE"/>
    <property type="match status" value="1"/>
</dbReference>
<evidence type="ECO:0000256" key="8">
    <source>
        <dbReference type="ARBA" id="ARBA00023299"/>
    </source>
</evidence>
<dbReference type="InterPro" id="IPR023214">
    <property type="entry name" value="HAD_sf"/>
</dbReference>
<dbReference type="EMBL" id="LKBH01000192">
    <property type="protein sequence ID" value="KQB35008.1"/>
    <property type="molecule type" value="Genomic_DNA"/>
</dbReference>
<dbReference type="Proteomes" id="UP000050301">
    <property type="component" value="Unassembled WGS sequence"/>
</dbReference>
<keyword evidence="7" id="KW-0460">Magnesium</keyword>
<evidence type="ECO:0000256" key="4">
    <source>
        <dbReference type="ARBA" id="ARBA00022605"/>
    </source>
</evidence>
<gene>
    <name evidence="9" type="ORF">AOG55_08205</name>
</gene>
<accession>A0A0Q0RI43</accession>
<evidence type="ECO:0000256" key="3">
    <source>
        <dbReference type="ARBA" id="ARBA00012640"/>
    </source>
</evidence>
<dbReference type="InterPro" id="IPR006386">
    <property type="entry name" value="HAD-SF_hydro_IB_PSP-like_arc"/>
</dbReference>
<dbReference type="AlphaFoldDB" id="A0A0Q0RI43"/>
<dbReference type="Gene3D" id="3.40.50.1000">
    <property type="entry name" value="HAD superfamily/HAD-like"/>
    <property type="match status" value="1"/>
</dbReference>
<proteinExistence type="predicted"/>
<dbReference type="InParanoid" id="A0A0Q0RI43"/>
<keyword evidence="10" id="KW-1185">Reference proteome</keyword>
<organism evidence="9 10">
    <name type="scientific">Acidiplasma cupricumulans</name>
    <dbReference type="NCBI Taxonomy" id="312540"/>
    <lineage>
        <taxon>Archaea</taxon>
        <taxon>Methanobacteriati</taxon>
        <taxon>Thermoplasmatota</taxon>
        <taxon>Thermoplasmata</taxon>
        <taxon>Thermoplasmatales</taxon>
        <taxon>Ferroplasmaceae</taxon>
        <taxon>Acidiplasma</taxon>
    </lineage>
</organism>
<keyword evidence="6" id="KW-0378">Hydrolase</keyword>
<keyword evidence="4" id="KW-0028">Amino-acid biosynthesis</keyword>
<dbReference type="InterPro" id="IPR050582">
    <property type="entry name" value="HAD-like_SerB"/>
</dbReference>
<name>A0A0Q0RI43_9ARCH</name>
<comment type="caution">
    <text evidence="9">The sequence shown here is derived from an EMBL/GenBank/DDBJ whole genome shotgun (WGS) entry which is preliminary data.</text>
</comment>
<evidence type="ECO:0000256" key="2">
    <source>
        <dbReference type="ARBA" id="ARBA00005135"/>
    </source>
</evidence>
<evidence type="ECO:0000256" key="5">
    <source>
        <dbReference type="ARBA" id="ARBA00022723"/>
    </source>
</evidence>
<dbReference type="SUPFAM" id="SSF56784">
    <property type="entry name" value="HAD-like"/>
    <property type="match status" value="1"/>
</dbReference>
<dbReference type="NCBIfam" id="TIGR01488">
    <property type="entry name" value="HAD-SF-IB"/>
    <property type="match status" value="1"/>
</dbReference>
<dbReference type="GO" id="GO:0005737">
    <property type="term" value="C:cytoplasm"/>
    <property type="evidence" value="ECO:0007669"/>
    <property type="project" value="TreeGrafter"/>
</dbReference>
<dbReference type="RefSeq" id="WP_054963887.1">
    <property type="nucleotide sequence ID" value="NZ_LKBH01000192.1"/>
</dbReference>
<dbReference type="GO" id="GO:0000287">
    <property type="term" value="F:magnesium ion binding"/>
    <property type="evidence" value="ECO:0007669"/>
    <property type="project" value="TreeGrafter"/>
</dbReference>
<dbReference type="PANTHER" id="PTHR43344:SF2">
    <property type="entry name" value="PHOSPHOSERINE PHOSPHATASE"/>
    <property type="match status" value="1"/>
</dbReference>
<dbReference type="Pfam" id="PF00702">
    <property type="entry name" value="Hydrolase"/>
    <property type="match status" value="1"/>
</dbReference>
<dbReference type="GO" id="GO:0036424">
    <property type="term" value="F:L-phosphoserine phosphatase activity"/>
    <property type="evidence" value="ECO:0007669"/>
    <property type="project" value="TreeGrafter"/>
</dbReference>
<sequence length="210" mass="23857">MKTKMVFFDMDGVITREKSSWHYVHSRLGVDNSQNYKMYMDGKISYDEFFELDIKMWMAKFGKIKKSTIINILDEIKIRNCFDNVMSSLRKMSVKTAIVSGGISWLAEKIGAKYGINYIYANEILTDDNGYIIPAGRISVIPDRKDIVINKIIRASGIDKKETLSVGDSAGDYSMLVSTDRFLSINSDDKILNENAFAVINNLGELLNYL</sequence>
<comment type="pathway">
    <text evidence="2">Amino-acid biosynthesis; L-serine biosynthesis; L-serine from 3-phospho-D-glycerate: step 3/3.</text>
</comment>
<evidence type="ECO:0000256" key="7">
    <source>
        <dbReference type="ARBA" id="ARBA00022842"/>
    </source>
</evidence>
<protein>
    <recommendedName>
        <fullName evidence="3">phosphoserine phosphatase</fullName>
        <ecNumber evidence="3">3.1.3.3</ecNumber>
    </recommendedName>
</protein>
<reference evidence="9 10" key="1">
    <citation type="submission" date="2015-09" db="EMBL/GenBank/DDBJ databases">
        <title>Heavy metals and arsenic resistance mechanisms in polyextremophilic archaea of the family Ferroplasmaceae.</title>
        <authorList>
            <person name="Bulaev A.G."/>
            <person name="Kanygina A.V."/>
        </authorList>
    </citation>
    <scope>NUCLEOTIDE SEQUENCE [LARGE SCALE GENOMIC DNA]</scope>
    <source>
        <strain evidence="9 10">BH2</strain>
    </source>
</reference>